<dbReference type="Gene3D" id="3.30.450.20">
    <property type="entry name" value="PAS domain"/>
    <property type="match status" value="2"/>
</dbReference>
<name>A0AA38TLU1_9ASTR</name>
<evidence type="ECO:0000256" key="6">
    <source>
        <dbReference type="ARBA" id="ARBA00022679"/>
    </source>
</evidence>
<keyword evidence="10" id="KW-0157">Chromophore</keyword>
<evidence type="ECO:0000256" key="7">
    <source>
        <dbReference type="ARBA" id="ARBA00022741"/>
    </source>
</evidence>
<reference evidence="17" key="1">
    <citation type="submission" date="2023-03" db="EMBL/GenBank/DDBJ databases">
        <title>Chromosome-scale reference genome and RAD-based genetic map of yellow starthistle (Centaurea solstitialis) reveal putative structural variation and QTLs associated with invader traits.</title>
        <authorList>
            <person name="Reatini B."/>
            <person name="Cang F.A."/>
            <person name="Jiang Q."/>
            <person name="Mckibben M.T.W."/>
            <person name="Barker M.S."/>
            <person name="Rieseberg L.H."/>
            <person name="Dlugosch K.M."/>
        </authorList>
    </citation>
    <scope>NUCLEOTIDE SEQUENCE</scope>
    <source>
        <strain evidence="17">CAN-66</strain>
        <tissue evidence="17">Leaf</tissue>
    </source>
</reference>
<evidence type="ECO:0000256" key="1">
    <source>
        <dbReference type="ARBA" id="ARBA00010507"/>
    </source>
</evidence>
<evidence type="ECO:0000256" key="13">
    <source>
        <dbReference type="ARBA" id="ARBA00048679"/>
    </source>
</evidence>
<dbReference type="PROSITE" id="PS50011">
    <property type="entry name" value="PROTEIN_KINASE_DOM"/>
    <property type="match status" value="2"/>
</dbReference>
<accession>A0AA38TLU1</accession>
<dbReference type="InterPro" id="IPR001610">
    <property type="entry name" value="PAC"/>
</dbReference>
<comment type="similarity">
    <text evidence="1">Belongs to the protein kinase superfamily. TKL Ser/Thr protein kinase family. RAF subfamily.</text>
</comment>
<dbReference type="InterPro" id="IPR008271">
    <property type="entry name" value="Ser/Thr_kinase_AS"/>
</dbReference>
<keyword evidence="7" id="KW-0547">Nucleotide-binding</keyword>
<dbReference type="EMBL" id="JARYMX010000003">
    <property type="protein sequence ID" value="KAJ9559368.1"/>
    <property type="molecule type" value="Genomic_DNA"/>
</dbReference>
<dbReference type="Pfam" id="PF13426">
    <property type="entry name" value="PAS_9"/>
    <property type="match status" value="1"/>
</dbReference>
<dbReference type="GO" id="GO:0005524">
    <property type="term" value="F:ATP binding"/>
    <property type="evidence" value="ECO:0007669"/>
    <property type="project" value="UniProtKB-KW"/>
</dbReference>
<dbReference type="Pfam" id="PF08447">
    <property type="entry name" value="PAS_3"/>
    <property type="match status" value="1"/>
</dbReference>
<dbReference type="InterPro" id="IPR000719">
    <property type="entry name" value="Prot_kinase_dom"/>
</dbReference>
<evidence type="ECO:0000256" key="11">
    <source>
        <dbReference type="ARBA" id="ARBA00023170"/>
    </source>
</evidence>
<dbReference type="SMART" id="SM00220">
    <property type="entry name" value="S_TKc"/>
    <property type="match status" value="2"/>
</dbReference>
<dbReference type="PANTHER" id="PTHR44329:SF47">
    <property type="entry name" value="SERINE_THREONINE-PROTEIN KINASE ROCO5-RELATED"/>
    <property type="match status" value="1"/>
</dbReference>
<dbReference type="SUPFAM" id="SSF55785">
    <property type="entry name" value="PYP-like sensor domain (PAS domain)"/>
    <property type="match status" value="2"/>
</dbReference>
<dbReference type="InterPro" id="IPR011009">
    <property type="entry name" value="Kinase-like_dom_sf"/>
</dbReference>
<dbReference type="Pfam" id="PF07714">
    <property type="entry name" value="PK_Tyr_Ser-Thr"/>
    <property type="match status" value="2"/>
</dbReference>
<keyword evidence="3" id="KW-0723">Serine/threonine-protein kinase</keyword>
<dbReference type="InterPro" id="IPR035965">
    <property type="entry name" value="PAS-like_dom_sf"/>
</dbReference>
<dbReference type="GO" id="GO:0009637">
    <property type="term" value="P:response to blue light"/>
    <property type="evidence" value="ECO:0007669"/>
    <property type="project" value="UniProtKB-ARBA"/>
</dbReference>
<feature type="domain" description="Protein kinase" evidence="15">
    <location>
        <begin position="320"/>
        <end position="557"/>
    </location>
</feature>
<keyword evidence="4" id="KW-0600">Photoreceptor protein</keyword>
<comment type="catalytic activity">
    <reaction evidence="12">
        <text>L-threonyl-[protein] + ATP = O-phospho-L-threonyl-[protein] + ADP + H(+)</text>
        <dbReference type="Rhea" id="RHEA:46608"/>
        <dbReference type="Rhea" id="RHEA-COMP:11060"/>
        <dbReference type="Rhea" id="RHEA-COMP:11605"/>
        <dbReference type="ChEBI" id="CHEBI:15378"/>
        <dbReference type="ChEBI" id="CHEBI:30013"/>
        <dbReference type="ChEBI" id="CHEBI:30616"/>
        <dbReference type="ChEBI" id="CHEBI:61977"/>
        <dbReference type="ChEBI" id="CHEBI:456216"/>
        <dbReference type="EC" id="2.7.11.1"/>
    </reaction>
</comment>
<keyword evidence="11" id="KW-0675">Receptor</keyword>
<dbReference type="AlphaFoldDB" id="A0AA38TLU1"/>
<dbReference type="NCBIfam" id="TIGR00229">
    <property type="entry name" value="sensory_box"/>
    <property type="match status" value="2"/>
</dbReference>
<dbReference type="Gene3D" id="3.30.200.20">
    <property type="entry name" value="Phosphorylase Kinase, domain 1"/>
    <property type="match status" value="2"/>
</dbReference>
<dbReference type="PROSITE" id="PS00108">
    <property type="entry name" value="PROTEIN_KINASE_ST"/>
    <property type="match status" value="1"/>
</dbReference>
<proteinExistence type="inferred from homology"/>
<keyword evidence="14" id="KW-0175">Coiled coil</keyword>
<dbReference type="InterPro" id="IPR000014">
    <property type="entry name" value="PAS"/>
</dbReference>
<evidence type="ECO:0000256" key="3">
    <source>
        <dbReference type="ARBA" id="ARBA00022527"/>
    </source>
</evidence>
<dbReference type="CDD" id="cd13999">
    <property type="entry name" value="STKc_MAP3K-like"/>
    <property type="match status" value="2"/>
</dbReference>
<organism evidence="17 18">
    <name type="scientific">Centaurea solstitialis</name>
    <name type="common">yellow star-thistle</name>
    <dbReference type="NCBI Taxonomy" id="347529"/>
    <lineage>
        <taxon>Eukaryota</taxon>
        <taxon>Viridiplantae</taxon>
        <taxon>Streptophyta</taxon>
        <taxon>Embryophyta</taxon>
        <taxon>Tracheophyta</taxon>
        <taxon>Spermatophyta</taxon>
        <taxon>Magnoliopsida</taxon>
        <taxon>eudicotyledons</taxon>
        <taxon>Gunneridae</taxon>
        <taxon>Pentapetalae</taxon>
        <taxon>asterids</taxon>
        <taxon>campanulids</taxon>
        <taxon>Asterales</taxon>
        <taxon>Asteraceae</taxon>
        <taxon>Carduoideae</taxon>
        <taxon>Cardueae</taxon>
        <taxon>Centaureinae</taxon>
        <taxon>Centaurea</taxon>
    </lineage>
</organism>
<dbReference type="PROSITE" id="PS50112">
    <property type="entry name" value="PAS"/>
    <property type="match status" value="2"/>
</dbReference>
<evidence type="ECO:0000256" key="4">
    <source>
        <dbReference type="ARBA" id="ARBA00022543"/>
    </source>
</evidence>
<dbReference type="EC" id="2.7.11.1" evidence="2"/>
<keyword evidence="5" id="KW-0716">Sensory transduction</keyword>
<keyword evidence="6" id="KW-0808">Transferase</keyword>
<keyword evidence="9" id="KW-0067">ATP-binding</keyword>
<comment type="caution">
    <text evidence="17">The sequence shown here is derived from an EMBL/GenBank/DDBJ whole genome shotgun (WGS) entry which is preliminary data.</text>
</comment>
<dbReference type="PANTHER" id="PTHR44329">
    <property type="entry name" value="SERINE/THREONINE-PROTEIN KINASE TNNI3K-RELATED"/>
    <property type="match status" value="1"/>
</dbReference>
<evidence type="ECO:0000259" key="16">
    <source>
        <dbReference type="PROSITE" id="PS50112"/>
    </source>
</evidence>
<evidence type="ECO:0000259" key="15">
    <source>
        <dbReference type="PROSITE" id="PS50011"/>
    </source>
</evidence>
<keyword evidence="18" id="KW-1185">Reference proteome</keyword>
<evidence type="ECO:0000256" key="2">
    <source>
        <dbReference type="ARBA" id="ARBA00012513"/>
    </source>
</evidence>
<feature type="domain" description="PAS" evidence="16">
    <location>
        <begin position="674"/>
        <end position="717"/>
    </location>
</feature>
<dbReference type="GO" id="GO:0004674">
    <property type="term" value="F:protein serine/threonine kinase activity"/>
    <property type="evidence" value="ECO:0007669"/>
    <property type="project" value="UniProtKB-KW"/>
</dbReference>
<dbReference type="CDD" id="cd00130">
    <property type="entry name" value="PAS"/>
    <property type="match status" value="2"/>
</dbReference>
<dbReference type="FunFam" id="3.30.200.20:FF:000329">
    <property type="entry name" value="PAS domain-containing protein tyrosine kinase"/>
    <property type="match status" value="1"/>
</dbReference>
<protein>
    <recommendedName>
        <fullName evidence="2">non-specific serine/threonine protein kinase</fullName>
        <ecNumber evidence="2">2.7.11.1</ecNumber>
    </recommendedName>
</protein>
<dbReference type="FunFam" id="3.30.200.20:FF:000060">
    <property type="entry name" value="Serine/threonine-protein kinase isoform 1"/>
    <property type="match status" value="1"/>
</dbReference>
<dbReference type="InterPro" id="IPR001245">
    <property type="entry name" value="Ser-Thr/Tyr_kinase_cat_dom"/>
</dbReference>
<comment type="catalytic activity">
    <reaction evidence="13">
        <text>L-seryl-[protein] + ATP = O-phospho-L-seryl-[protein] + ADP + H(+)</text>
        <dbReference type="Rhea" id="RHEA:17989"/>
        <dbReference type="Rhea" id="RHEA-COMP:9863"/>
        <dbReference type="Rhea" id="RHEA-COMP:11604"/>
        <dbReference type="ChEBI" id="CHEBI:15378"/>
        <dbReference type="ChEBI" id="CHEBI:29999"/>
        <dbReference type="ChEBI" id="CHEBI:30616"/>
        <dbReference type="ChEBI" id="CHEBI:83421"/>
        <dbReference type="ChEBI" id="CHEBI:456216"/>
        <dbReference type="EC" id="2.7.11.1"/>
    </reaction>
</comment>
<evidence type="ECO:0000313" key="17">
    <source>
        <dbReference type="EMBL" id="KAJ9559368.1"/>
    </source>
</evidence>
<gene>
    <name evidence="17" type="ORF">OSB04_013982</name>
</gene>
<evidence type="ECO:0000256" key="12">
    <source>
        <dbReference type="ARBA" id="ARBA00047899"/>
    </source>
</evidence>
<keyword evidence="8" id="KW-0418">Kinase</keyword>
<sequence length="1117" mass="127182">MGQSVHIFNLNYRIIYWNHMAQNLYGYSFAEAVGKTAPEVIISPKYSELASLIIHRGAMGESWYGEFPVRNKNGERFTVMTTLNPSRDETGTINGVLCVSTDARAFPGLHSHSQPTFTTHFGGDPQQTSIASKISNLASKVKSKIKIRENIIDHDGRTGDDYYPDDISLFGYKPQSQYRVFSSVHEDFTVGPATDSSEGNGNRPGIHKVLSSKAEAWMGRKGISWPWKRNDECEAVTYDRRIDCDQEQESGPQMSCGASIKVEDEVSETASAGYTNESPRSWFSSCGATTSSSTSTNANSVAKVGNDIDNLDVEILWDDLIIKEQIGQGSCGAVYHALWDGSDVAVKVFPTQEYPSDVIPSFRQEVHLMKKLRHPNILLFMGVVTSPHHLCIVTEFLPRGSLFGLLQQNTTKLDWRRRIHMAMDIARGMNYLHHCHPPIIHLDLKSSNLLVDKNWTVKPQWMAPEVLRNEQANEKSDVYSYGVVLWEITTEKIPWDNLTSTTQVIGAVGLMNQRLEIPEGIDPQWASLIQSCCSSEAESRPTFEEILMKLKDLQKKFGVGVPPITEWPSKRAFHSLHLFLFALEFTYLLLQRLQFHLNGMNVQSLKIPEFLKISLNLVKMEIDTRKKGRPLVNELFKRIQDLEDGHARLKQKMLDLNDKNNTCVKLREREEAQNRAWESFYGYTAAESLGKSIMDLVIEPKDVSMAIHVQQKMIKGETWIGEFPVRNKRGERFLIFGSNKPFHDENGTIIGVICVSSAQYPYQAWRSRSAVGAPERIHPKKHGVDPLQTATASKISDLGEDFTRNPMKISSEIRRGIHKILSGRFFSHWLYDDQVNEYGLQMSSDQPWVHTKFAGHDNKASSFSSKDYEITWEDLMIKEEIGQGSCGTVYHAVWFGSDVALKLFSKQEYSHDLILSFREEVSVMKRLRHPNILLFMGTVISSQRLCIITEFLHRGSLFELLHRNRSSLDWRRRVHMAMDIARGMNYLHHCLPFIVHCNLKSSNLLVDKNWRVKVGGFGLCHMKYENYSTAKKGKGKPEWMAPELFRYGQTDEKSDVYSYGMVLWEMTTAWDGGNSMQLTEAVNQRVNILKDVDPRWASLIKSCLCRFNPNMINLSLV</sequence>
<evidence type="ECO:0000256" key="9">
    <source>
        <dbReference type="ARBA" id="ARBA00022840"/>
    </source>
</evidence>
<evidence type="ECO:0000256" key="5">
    <source>
        <dbReference type="ARBA" id="ARBA00022606"/>
    </source>
</evidence>
<evidence type="ECO:0000256" key="10">
    <source>
        <dbReference type="ARBA" id="ARBA00022991"/>
    </source>
</evidence>
<dbReference type="Proteomes" id="UP001172457">
    <property type="component" value="Chromosome 3"/>
</dbReference>
<dbReference type="Gene3D" id="1.10.510.10">
    <property type="entry name" value="Transferase(Phosphotransferase) domain 1"/>
    <property type="match status" value="3"/>
</dbReference>
<feature type="coiled-coil region" evidence="14">
    <location>
        <begin position="632"/>
        <end position="659"/>
    </location>
</feature>
<feature type="domain" description="PAS" evidence="16">
    <location>
        <begin position="1"/>
        <end position="61"/>
    </location>
</feature>
<evidence type="ECO:0000256" key="8">
    <source>
        <dbReference type="ARBA" id="ARBA00022777"/>
    </source>
</evidence>
<dbReference type="SUPFAM" id="SSF56112">
    <property type="entry name" value="Protein kinase-like (PK-like)"/>
    <property type="match status" value="2"/>
</dbReference>
<feature type="domain" description="Protein kinase" evidence="15">
    <location>
        <begin position="875"/>
        <end position="1117"/>
    </location>
</feature>
<dbReference type="SMART" id="SM00086">
    <property type="entry name" value="PAC"/>
    <property type="match status" value="2"/>
</dbReference>
<dbReference type="GO" id="GO:0009881">
    <property type="term" value="F:photoreceptor activity"/>
    <property type="evidence" value="ECO:0007669"/>
    <property type="project" value="UniProtKB-KW"/>
</dbReference>
<dbReference type="InterPro" id="IPR013655">
    <property type="entry name" value="PAS_fold_3"/>
</dbReference>
<evidence type="ECO:0000313" key="18">
    <source>
        <dbReference type="Proteomes" id="UP001172457"/>
    </source>
</evidence>
<dbReference type="InterPro" id="IPR051681">
    <property type="entry name" value="Ser/Thr_Kinases-Pseudokinases"/>
</dbReference>
<evidence type="ECO:0000256" key="14">
    <source>
        <dbReference type="SAM" id="Coils"/>
    </source>
</evidence>